<dbReference type="STRING" id="28115.HQ47_05690"/>
<dbReference type="Pfam" id="PF01553">
    <property type="entry name" value="Acyltransferase"/>
    <property type="match status" value="1"/>
</dbReference>
<dbReference type="SUPFAM" id="SSF69593">
    <property type="entry name" value="Glycerol-3-phosphate (1)-acyltransferase"/>
    <property type="match status" value="1"/>
</dbReference>
<dbReference type="GO" id="GO:0003841">
    <property type="term" value="F:1-acylglycerol-3-phosphate O-acyltransferase activity"/>
    <property type="evidence" value="ECO:0007669"/>
    <property type="project" value="TreeGrafter"/>
</dbReference>
<comment type="caution">
    <text evidence="6">The sequence shown here is derived from an EMBL/GenBank/DDBJ whole genome shotgun (WGS) entry which is preliminary data.</text>
</comment>
<sequence>MSPMKRLLYLIYFWLIAMPVFVVCTIILALITYLGCPLSKSNWFCFYPGMIWSRIALWLSLCPIKVEGWENLNAKAGPYVVVANHQGAFDIFMMYGYLGIPFKWVLKEGIRKIPFVGAACRAAGFIFVDDTKPSSIGKTMKLAHEVLASNTSIFIFPEGSRSSDGQMARFKKGGFIMASELGVPIVPIAIDGSFDVLKRGSLTVTPRRLRMTILPTMHIEDFGEPPMNIQLAAREAQRRIAFAIPSERKFKEA</sequence>
<dbReference type="PANTHER" id="PTHR10434">
    <property type="entry name" value="1-ACYL-SN-GLYCEROL-3-PHOSPHATE ACYLTRANSFERASE"/>
    <property type="match status" value="1"/>
</dbReference>
<evidence type="ECO:0000259" key="5">
    <source>
        <dbReference type="SMART" id="SM00563"/>
    </source>
</evidence>
<evidence type="ECO:0000313" key="7">
    <source>
        <dbReference type="Proteomes" id="UP000030103"/>
    </source>
</evidence>
<name>A0A0A2E9P3_9PORP</name>
<reference evidence="6 7" key="1">
    <citation type="submission" date="2014-09" db="EMBL/GenBank/DDBJ databases">
        <title>Draft Genome Sequence of Porphyromonas macacae COT-192_OH2859.</title>
        <authorList>
            <person name="Wallis C."/>
            <person name="Deusch O."/>
            <person name="O'Flynn C."/>
            <person name="Davis I."/>
            <person name="Horsfall A."/>
            <person name="Kirkwood N."/>
            <person name="Harris S."/>
            <person name="Eisen J.A."/>
            <person name="Coil D.A."/>
            <person name="Darling A.E."/>
            <person name="Jospin G."/>
            <person name="Alexiev A."/>
        </authorList>
    </citation>
    <scope>NUCLEOTIDE SEQUENCE [LARGE SCALE GENOMIC DNA]</scope>
    <source>
        <strain evidence="7">COT-192 OH2859</strain>
    </source>
</reference>
<dbReference type="RefSeq" id="WP_036873923.1">
    <property type="nucleotide sequence ID" value="NZ_JRFA01000015.1"/>
</dbReference>
<dbReference type="eggNOG" id="COG0204">
    <property type="taxonomic scope" value="Bacteria"/>
</dbReference>
<gene>
    <name evidence="6" type="ORF">HQ47_05690</name>
</gene>
<feature type="domain" description="Phospholipid/glycerol acyltransferase" evidence="5">
    <location>
        <begin position="79"/>
        <end position="193"/>
    </location>
</feature>
<dbReference type="AlphaFoldDB" id="A0A0A2E9P3"/>
<feature type="transmembrane region" description="Helical" evidence="4">
    <location>
        <begin position="7"/>
        <end position="35"/>
    </location>
</feature>
<keyword evidence="7" id="KW-1185">Reference proteome</keyword>
<keyword evidence="4" id="KW-1133">Transmembrane helix</keyword>
<dbReference type="EMBL" id="JRFA01000015">
    <property type="protein sequence ID" value="KGN74160.1"/>
    <property type="molecule type" value="Genomic_DNA"/>
</dbReference>
<keyword evidence="2 6" id="KW-0808">Transferase</keyword>
<evidence type="ECO:0000313" key="6">
    <source>
        <dbReference type="EMBL" id="KGN74160.1"/>
    </source>
</evidence>
<keyword evidence="3 6" id="KW-0012">Acyltransferase</keyword>
<dbReference type="SMART" id="SM00563">
    <property type="entry name" value="PlsC"/>
    <property type="match status" value="1"/>
</dbReference>
<protein>
    <submittedName>
        <fullName evidence="6">Acyl-phosphate glycerol 3-phosphate acyltransferase</fullName>
    </submittedName>
</protein>
<evidence type="ECO:0000256" key="3">
    <source>
        <dbReference type="ARBA" id="ARBA00023315"/>
    </source>
</evidence>
<evidence type="ECO:0000256" key="4">
    <source>
        <dbReference type="SAM" id="Phobius"/>
    </source>
</evidence>
<dbReference type="InterPro" id="IPR002123">
    <property type="entry name" value="Plipid/glycerol_acylTrfase"/>
</dbReference>
<dbReference type="GO" id="GO:0006654">
    <property type="term" value="P:phosphatidic acid biosynthetic process"/>
    <property type="evidence" value="ECO:0007669"/>
    <property type="project" value="TreeGrafter"/>
</dbReference>
<proteinExistence type="predicted"/>
<accession>A0A0A2E9P3</accession>
<dbReference type="Proteomes" id="UP000030103">
    <property type="component" value="Unassembled WGS sequence"/>
</dbReference>
<comment type="pathway">
    <text evidence="1">Lipid metabolism.</text>
</comment>
<dbReference type="CDD" id="cd07989">
    <property type="entry name" value="LPLAT_AGPAT-like"/>
    <property type="match status" value="1"/>
</dbReference>
<evidence type="ECO:0000256" key="2">
    <source>
        <dbReference type="ARBA" id="ARBA00022679"/>
    </source>
</evidence>
<dbReference type="PANTHER" id="PTHR10434:SF66">
    <property type="entry name" value="PHOSPHOLIPID_GLYCEROL ACYLTRANSFERASE DOMAIN-CONTAINING PROTEIN"/>
    <property type="match status" value="1"/>
</dbReference>
<organism evidence="6 7">
    <name type="scientific">Porphyromonas macacae</name>
    <dbReference type="NCBI Taxonomy" id="28115"/>
    <lineage>
        <taxon>Bacteria</taxon>
        <taxon>Pseudomonadati</taxon>
        <taxon>Bacteroidota</taxon>
        <taxon>Bacteroidia</taxon>
        <taxon>Bacteroidales</taxon>
        <taxon>Porphyromonadaceae</taxon>
        <taxon>Porphyromonas</taxon>
    </lineage>
</organism>
<evidence type="ECO:0000256" key="1">
    <source>
        <dbReference type="ARBA" id="ARBA00005189"/>
    </source>
</evidence>
<dbReference type="OrthoDB" id="9803035at2"/>
<keyword evidence="4" id="KW-0812">Transmembrane</keyword>
<keyword evidence="4" id="KW-0472">Membrane</keyword>